<dbReference type="RefSeq" id="WP_084035943.1">
    <property type="nucleotide sequence ID" value="NZ_CP066007.1"/>
</dbReference>
<dbReference type="EMBL" id="CP066007">
    <property type="protein sequence ID" value="QQB46007.1"/>
    <property type="molecule type" value="Genomic_DNA"/>
</dbReference>
<dbReference type="GO" id="GO:0005886">
    <property type="term" value="C:plasma membrane"/>
    <property type="evidence" value="ECO:0007669"/>
    <property type="project" value="UniProtKB-SubCell"/>
</dbReference>
<evidence type="ECO:0000256" key="1">
    <source>
        <dbReference type="ARBA" id="ARBA00004651"/>
    </source>
</evidence>
<keyword evidence="5 6" id="KW-0472">Membrane</keyword>
<protein>
    <submittedName>
        <fullName evidence="7">YihY/virulence factor BrkB family protein</fullName>
    </submittedName>
</protein>
<dbReference type="AlphaFoldDB" id="A0A7T4JUM7"/>
<dbReference type="InterPro" id="IPR017039">
    <property type="entry name" value="Virul_fac_BrkB"/>
</dbReference>
<dbReference type="OrthoDB" id="9781030at2"/>
<keyword evidence="4 6" id="KW-1133">Transmembrane helix</keyword>
<evidence type="ECO:0000256" key="3">
    <source>
        <dbReference type="ARBA" id="ARBA00022692"/>
    </source>
</evidence>
<feature type="transmembrane region" description="Helical" evidence="6">
    <location>
        <begin position="300"/>
        <end position="325"/>
    </location>
</feature>
<sequence length="383" mass="42363">MTSEDGKPDRGTTQRLEFVVPMGGNRVESIEPQDPGRNPLTRGNTLTKDSWKLVLRRTWSDFILDAIMDRAAVLAFFMFLTAAPTVLAAYSIATLIFARNERQVTNLTQEAIARYVPSEIADHVRAVVDVIVGSAAEGTWALVLAVLIALFSSSAWVRAFARSANFIYGRVEGRTVIPTWLTMWGITFLMVIGAVIIVGALLLRQSVVLAVFEPIADPLGLVEELDFLTGIFLPIWVWIRIPVIALIALTLVAVLYYFAPNVRPQHFRWLTVGSAVSVVTIGITWWLLGLYLQFFAGSSAYGAIGTIIAVIFACWIMNILLLIGIKLDAEVLRAKELQMGYDSERFIQAPPRSSTAAQKYAEVQTKLEESARVIKHRAGHGQK</sequence>
<feature type="transmembrane region" description="Helical" evidence="6">
    <location>
        <begin position="181"/>
        <end position="203"/>
    </location>
</feature>
<accession>A0A7T4JUM7</accession>
<feature type="transmembrane region" description="Helical" evidence="6">
    <location>
        <begin position="235"/>
        <end position="257"/>
    </location>
</feature>
<name>A0A7T4JUM7_9CORY</name>
<organism evidence="7 8">
    <name type="scientific">Corynebacterium glucuronolyticum</name>
    <dbReference type="NCBI Taxonomy" id="39791"/>
    <lineage>
        <taxon>Bacteria</taxon>
        <taxon>Bacillati</taxon>
        <taxon>Actinomycetota</taxon>
        <taxon>Actinomycetes</taxon>
        <taxon>Mycobacteriales</taxon>
        <taxon>Corynebacteriaceae</taxon>
        <taxon>Corynebacterium</taxon>
    </lineage>
</organism>
<reference evidence="7 8" key="1">
    <citation type="submission" date="2020-12" db="EMBL/GenBank/DDBJ databases">
        <title>FDA dAtabase for Regulatory Grade micrObial Sequences (FDA-ARGOS): Supporting development and validation of Infectious Disease Dx tests.</title>
        <authorList>
            <person name="Sproer C."/>
            <person name="Gronow S."/>
            <person name="Severitt S."/>
            <person name="Schroder I."/>
            <person name="Tallon L."/>
            <person name="Sadzewicz L."/>
            <person name="Zhao X."/>
            <person name="Boylan J."/>
            <person name="Ott S."/>
            <person name="Bowen H."/>
            <person name="Vavikolanu K."/>
            <person name="Mehta A."/>
            <person name="Aluvathingal J."/>
            <person name="Nadendla S."/>
            <person name="Lowell S."/>
            <person name="Myers T."/>
            <person name="Yan Y."/>
            <person name="Sichtig H."/>
        </authorList>
    </citation>
    <scope>NUCLEOTIDE SEQUENCE [LARGE SCALE GENOMIC DNA]</scope>
    <source>
        <strain evidence="7 8">FDAARGOS_1053</strain>
    </source>
</reference>
<evidence type="ECO:0000256" key="2">
    <source>
        <dbReference type="ARBA" id="ARBA00022475"/>
    </source>
</evidence>
<feature type="transmembrane region" description="Helical" evidence="6">
    <location>
        <begin position="269"/>
        <end position="288"/>
    </location>
</feature>
<feature type="transmembrane region" description="Helical" evidence="6">
    <location>
        <begin position="72"/>
        <end position="98"/>
    </location>
</feature>
<comment type="subcellular location">
    <subcellularLocation>
        <location evidence="1">Cell membrane</location>
        <topology evidence="1">Multi-pass membrane protein</topology>
    </subcellularLocation>
</comment>
<dbReference type="Pfam" id="PF03631">
    <property type="entry name" value="Virul_fac_BrkB"/>
    <property type="match status" value="1"/>
</dbReference>
<dbReference type="Proteomes" id="UP000596145">
    <property type="component" value="Chromosome"/>
</dbReference>
<proteinExistence type="predicted"/>
<evidence type="ECO:0000256" key="5">
    <source>
        <dbReference type="ARBA" id="ARBA00023136"/>
    </source>
</evidence>
<feature type="transmembrane region" description="Helical" evidence="6">
    <location>
        <begin position="140"/>
        <end position="161"/>
    </location>
</feature>
<dbReference type="PANTHER" id="PTHR30213">
    <property type="entry name" value="INNER MEMBRANE PROTEIN YHJD"/>
    <property type="match status" value="1"/>
</dbReference>
<evidence type="ECO:0000256" key="6">
    <source>
        <dbReference type="SAM" id="Phobius"/>
    </source>
</evidence>
<dbReference type="GeneID" id="92759745"/>
<evidence type="ECO:0000256" key="4">
    <source>
        <dbReference type="ARBA" id="ARBA00022989"/>
    </source>
</evidence>
<keyword evidence="3 6" id="KW-0812">Transmembrane</keyword>
<gene>
    <name evidence="7" type="ORF">I6I10_11175</name>
</gene>
<evidence type="ECO:0000313" key="8">
    <source>
        <dbReference type="Proteomes" id="UP000596145"/>
    </source>
</evidence>
<dbReference type="PANTHER" id="PTHR30213:SF0">
    <property type="entry name" value="UPF0761 MEMBRANE PROTEIN YIHY"/>
    <property type="match status" value="1"/>
</dbReference>
<evidence type="ECO:0000313" key="7">
    <source>
        <dbReference type="EMBL" id="QQB46007.1"/>
    </source>
</evidence>
<keyword evidence="2" id="KW-1003">Cell membrane</keyword>